<name>A0A926EHP9_9FIRM</name>
<organism evidence="1 2">
    <name type="scientific">Zhenhengia yiwuensis</name>
    <dbReference type="NCBI Taxonomy" id="2763666"/>
    <lineage>
        <taxon>Bacteria</taxon>
        <taxon>Bacillati</taxon>
        <taxon>Bacillota</taxon>
        <taxon>Clostridia</taxon>
        <taxon>Lachnospirales</taxon>
        <taxon>Lachnospiraceae</taxon>
        <taxon>Zhenhengia</taxon>
    </lineage>
</organism>
<dbReference type="RefSeq" id="WP_177669399.1">
    <property type="nucleotide sequence ID" value="NZ_JACRSY010000002.1"/>
</dbReference>
<sequence>MSIVFKQTIIHILDLSHDMPILSASPITLTDDTEAYITSYLADLFDNHSVCKAVFEDTSMWYELLQNGLQDFYAFSCDLAHQFYAYMQTFETISSGDLIITHFERDTIPYLAFFKLNYKEAYTHTVDQDIHGPINQLIKHKTIFHDTVSKIQEAAIINLETFNLLLLDIHKEKYVHTLLGCTAPLSTKQKIKVVEKVITEAIEENFENKVEALSFAKSNLAKSIESTSSIMLDDVLHDTFGDHEELITSCMNSFEEKGITDPVIELPQAEKVGRKYTSHKIKTNTGIELKLPTQLLNDPDTIEFINNPDGTLSILLKNIGSVINK</sequence>
<dbReference type="AlphaFoldDB" id="A0A926EHP9"/>
<gene>
    <name evidence="1" type="ORF">H8718_01910</name>
</gene>
<evidence type="ECO:0000313" key="1">
    <source>
        <dbReference type="EMBL" id="MBC8578298.1"/>
    </source>
</evidence>
<proteinExistence type="predicted"/>
<keyword evidence="2" id="KW-1185">Reference proteome</keyword>
<reference evidence="1" key="1">
    <citation type="submission" date="2020-08" db="EMBL/GenBank/DDBJ databases">
        <title>Genome public.</title>
        <authorList>
            <person name="Liu C."/>
            <person name="Sun Q."/>
        </authorList>
    </citation>
    <scope>NUCLEOTIDE SEQUENCE</scope>
    <source>
        <strain evidence="1">NSJ-12</strain>
    </source>
</reference>
<dbReference type="Proteomes" id="UP000655830">
    <property type="component" value="Unassembled WGS sequence"/>
</dbReference>
<comment type="caution">
    <text evidence="1">The sequence shown here is derived from an EMBL/GenBank/DDBJ whole genome shotgun (WGS) entry which is preliminary data.</text>
</comment>
<evidence type="ECO:0000313" key="2">
    <source>
        <dbReference type="Proteomes" id="UP000655830"/>
    </source>
</evidence>
<protein>
    <submittedName>
        <fullName evidence="1">Nucleoid-associated protein</fullName>
    </submittedName>
</protein>
<dbReference type="EMBL" id="JACRSY010000002">
    <property type="protein sequence ID" value="MBC8578298.1"/>
    <property type="molecule type" value="Genomic_DNA"/>
</dbReference>
<dbReference type="GO" id="GO:0009295">
    <property type="term" value="C:nucleoid"/>
    <property type="evidence" value="ECO:0007669"/>
    <property type="project" value="InterPro"/>
</dbReference>
<accession>A0A926EHP9</accession>
<dbReference type="InterPro" id="IPR007358">
    <property type="entry name" value="Nucleoid_associated_NdpA"/>
</dbReference>
<dbReference type="Pfam" id="PF04245">
    <property type="entry name" value="NA37"/>
    <property type="match status" value="1"/>
</dbReference>